<dbReference type="Proteomes" id="UP000807306">
    <property type="component" value="Unassembled WGS sequence"/>
</dbReference>
<evidence type="ECO:0008006" key="3">
    <source>
        <dbReference type="Google" id="ProtNLM"/>
    </source>
</evidence>
<dbReference type="OrthoDB" id="2269034at2759"/>
<name>A0A9P6E9Z8_9AGAR</name>
<keyword evidence="2" id="KW-1185">Reference proteome</keyword>
<comment type="caution">
    <text evidence="1">The sequence shown here is derived from an EMBL/GenBank/DDBJ whole genome shotgun (WGS) entry which is preliminary data.</text>
</comment>
<proteinExistence type="predicted"/>
<sequence>MVVCHYCRISSRPKSRIPDYILDKCHKNCMRTCFACQMLIDVDHKIEVARRALESLLDEREELTAILNEHHDPFVHRLPVEIASRVFLHCRPIVPAGYTSGACHDEAELIKGVFLPGRICRSWRHIAQGTPQLWTILPITISKSNCITSVSIVHDWLARSKGLPLLLELRCDEANYPLSNIFKCEVQKIVAAITHCPTLESTGFQPVFQLSASDIKRSIRYKSGMARSPQDWL</sequence>
<evidence type="ECO:0000313" key="2">
    <source>
        <dbReference type="Proteomes" id="UP000807306"/>
    </source>
</evidence>
<reference evidence="1" key="1">
    <citation type="submission" date="2020-11" db="EMBL/GenBank/DDBJ databases">
        <authorList>
            <consortium name="DOE Joint Genome Institute"/>
            <person name="Ahrendt S."/>
            <person name="Riley R."/>
            <person name="Andreopoulos W."/>
            <person name="Labutti K."/>
            <person name="Pangilinan J."/>
            <person name="Ruiz-Duenas F.J."/>
            <person name="Barrasa J.M."/>
            <person name="Sanchez-Garcia M."/>
            <person name="Camarero S."/>
            <person name="Miyauchi S."/>
            <person name="Serrano A."/>
            <person name="Linde D."/>
            <person name="Babiker R."/>
            <person name="Drula E."/>
            <person name="Ayuso-Fernandez I."/>
            <person name="Pacheco R."/>
            <person name="Padilla G."/>
            <person name="Ferreira P."/>
            <person name="Barriuso J."/>
            <person name="Kellner H."/>
            <person name="Castanera R."/>
            <person name="Alfaro M."/>
            <person name="Ramirez L."/>
            <person name="Pisabarro A.G."/>
            <person name="Kuo A."/>
            <person name="Tritt A."/>
            <person name="Lipzen A."/>
            <person name="He G."/>
            <person name="Yan M."/>
            <person name="Ng V."/>
            <person name="Cullen D."/>
            <person name="Martin F."/>
            <person name="Rosso M.-N."/>
            <person name="Henrissat B."/>
            <person name="Hibbett D."/>
            <person name="Martinez A.T."/>
            <person name="Grigoriev I.V."/>
        </authorList>
    </citation>
    <scope>NUCLEOTIDE SEQUENCE</scope>
    <source>
        <strain evidence="1">CBS 506.95</strain>
    </source>
</reference>
<protein>
    <recommendedName>
        <fullName evidence="3">F-box domain-containing protein</fullName>
    </recommendedName>
</protein>
<gene>
    <name evidence="1" type="ORF">CPB83DRAFT_557032</name>
</gene>
<organism evidence="1 2">
    <name type="scientific">Crepidotus variabilis</name>
    <dbReference type="NCBI Taxonomy" id="179855"/>
    <lineage>
        <taxon>Eukaryota</taxon>
        <taxon>Fungi</taxon>
        <taxon>Dikarya</taxon>
        <taxon>Basidiomycota</taxon>
        <taxon>Agaricomycotina</taxon>
        <taxon>Agaricomycetes</taxon>
        <taxon>Agaricomycetidae</taxon>
        <taxon>Agaricales</taxon>
        <taxon>Agaricineae</taxon>
        <taxon>Crepidotaceae</taxon>
        <taxon>Crepidotus</taxon>
    </lineage>
</organism>
<accession>A0A9P6E9Z8</accession>
<dbReference type="EMBL" id="MU157886">
    <property type="protein sequence ID" value="KAF9525276.1"/>
    <property type="molecule type" value="Genomic_DNA"/>
</dbReference>
<evidence type="ECO:0000313" key="1">
    <source>
        <dbReference type="EMBL" id="KAF9525276.1"/>
    </source>
</evidence>
<dbReference type="AlphaFoldDB" id="A0A9P6E9Z8"/>